<dbReference type="PANTHER" id="PTHR33112:SF9">
    <property type="entry name" value="HETEROKARYON INCOMPATIBILITY DOMAIN-CONTAINING PROTEIN"/>
    <property type="match status" value="1"/>
</dbReference>
<dbReference type="Proteomes" id="UP000694050">
    <property type="component" value="Unassembled WGS sequence"/>
</dbReference>
<gene>
    <name evidence="2" type="ORF">Forpe1208_v014520</name>
</gene>
<name>A0A8J5TP58_FUSOX</name>
<comment type="caution">
    <text evidence="2">The sequence shown here is derived from an EMBL/GenBank/DDBJ whole genome shotgun (WGS) entry which is preliminary data.</text>
</comment>
<dbReference type="AlphaFoldDB" id="A0A8J5TP58"/>
<protein>
    <recommendedName>
        <fullName evidence="1">Heterokaryon incompatibility domain-containing protein</fullName>
    </recommendedName>
</protein>
<sequence>MLDDQDQISILRNPWTIDLISESNYPQRAPLEIEIYGITDPGPWAQLADLQPALPPARELPDITGNTSSEAAFRVIEGWIQTCDRDHMCRGDDEGFLPNRVLDVGGCGVGFYIHLSDVIEHSIDGGNYVCLSHCWGPAGGEGLLKTTRRNIRQLSATIDWNALPRTYQDAILVTRRLGIRFLWIDSLCIIQDDDEDWRMESSLMGDIYHHAYVTLAASKCTGPHDGLFTTAPQEYKLLTLHSMNVLGMDGEARTRRKIAHLESHNAFPLMRRGWVFQERILSRRVIHFAAHELIWECMNGETCECSFVSGSFDPGYGFASKSFYESNNTTLGHLRAAWCKIVVEYTTLQLTFEKDIFPALSGIANRHLAARQKIEPTEQYIAGMWLTSFPWDLMWHTPPYRTRLPGEGSMYELSTRPQTYRAPSWSWAAIKTGVIYDTQHTFDFTFDVPDIQLKAMAGGTGEIEQGAKLILSGEIGSVEVQKQERLHGAIGVETRLYYLDQDLEFIVYPDYDFWTHSNHEILEGHTLKCFKMGTAYKLKENTGTWFMILNQSGQTKDTYVRVGLAYLPTKDGEIKNEIQAAFLNSIEKVVDLIIL</sequence>
<proteinExistence type="predicted"/>
<organism evidence="2 3">
    <name type="scientific">Fusarium oxysporum f. sp. rapae</name>
    <dbReference type="NCBI Taxonomy" id="485398"/>
    <lineage>
        <taxon>Eukaryota</taxon>
        <taxon>Fungi</taxon>
        <taxon>Dikarya</taxon>
        <taxon>Ascomycota</taxon>
        <taxon>Pezizomycotina</taxon>
        <taxon>Sordariomycetes</taxon>
        <taxon>Hypocreomycetidae</taxon>
        <taxon>Hypocreales</taxon>
        <taxon>Nectriaceae</taxon>
        <taxon>Fusarium</taxon>
        <taxon>Fusarium oxysporum species complex</taxon>
    </lineage>
</organism>
<accession>A0A8J5TP58</accession>
<evidence type="ECO:0000313" key="3">
    <source>
        <dbReference type="Proteomes" id="UP000694050"/>
    </source>
</evidence>
<dbReference type="Pfam" id="PF06985">
    <property type="entry name" value="HET"/>
    <property type="match status" value="1"/>
</dbReference>
<dbReference type="PANTHER" id="PTHR33112">
    <property type="entry name" value="DOMAIN PROTEIN, PUTATIVE-RELATED"/>
    <property type="match status" value="1"/>
</dbReference>
<dbReference type="EMBL" id="JAELUQ010000011">
    <property type="protein sequence ID" value="KAG7406730.1"/>
    <property type="molecule type" value="Genomic_DNA"/>
</dbReference>
<evidence type="ECO:0000313" key="2">
    <source>
        <dbReference type="EMBL" id="KAG7406730.1"/>
    </source>
</evidence>
<evidence type="ECO:0000259" key="1">
    <source>
        <dbReference type="Pfam" id="PF06985"/>
    </source>
</evidence>
<dbReference type="InterPro" id="IPR010730">
    <property type="entry name" value="HET"/>
</dbReference>
<reference evidence="2" key="1">
    <citation type="submission" date="2021-04" db="EMBL/GenBank/DDBJ databases">
        <title>First draft genome resource for Brassicaceae pathogens Fusarium oxysporum f. sp. raphani and Fusarium oxysporum f. sp. rapae.</title>
        <authorList>
            <person name="Asai S."/>
        </authorList>
    </citation>
    <scope>NUCLEOTIDE SEQUENCE</scope>
    <source>
        <strain evidence="2">Tf1208</strain>
    </source>
</reference>
<feature type="domain" description="Heterokaryon incompatibility" evidence="1">
    <location>
        <begin position="128"/>
        <end position="278"/>
    </location>
</feature>